<dbReference type="RefSeq" id="WP_281145121.1">
    <property type="nucleotide sequence ID" value="NZ_CP123967.1"/>
</dbReference>
<dbReference type="SMART" id="SM00345">
    <property type="entry name" value="HTH_GNTR"/>
    <property type="match status" value="1"/>
</dbReference>
<organism evidence="5 6">
    <name type="scientific">Tessaracoccus lacteus</name>
    <dbReference type="NCBI Taxonomy" id="3041766"/>
    <lineage>
        <taxon>Bacteria</taxon>
        <taxon>Bacillati</taxon>
        <taxon>Actinomycetota</taxon>
        <taxon>Actinomycetes</taxon>
        <taxon>Propionibacteriales</taxon>
        <taxon>Propionibacteriaceae</taxon>
        <taxon>Tessaracoccus</taxon>
    </lineage>
</organism>
<name>A0ABY8PY57_9ACTN</name>
<keyword evidence="2" id="KW-0238">DNA-binding</keyword>
<dbReference type="Gene3D" id="1.20.120.530">
    <property type="entry name" value="GntR ligand-binding domain-like"/>
    <property type="match status" value="1"/>
</dbReference>
<dbReference type="PANTHER" id="PTHR43537:SF45">
    <property type="entry name" value="GNTR FAMILY REGULATORY PROTEIN"/>
    <property type="match status" value="1"/>
</dbReference>
<proteinExistence type="predicted"/>
<feature type="domain" description="HTH gntR-type" evidence="4">
    <location>
        <begin position="3"/>
        <end position="70"/>
    </location>
</feature>
<keyword evidence="1" id="KW-0805">Transcription regulation</keyword>
<evidence type="ECO:0000256" key="3">
    <source>
        <dbReference type="ARBA" id="ARBA00023163"/>
    </source>
</evidence>
<reference evidence="5 6" key="1">
    <citation type="journal article" date="2008" name="Int. J. Syst. Evol. Microbiol.">
        <title>Tessaracoccus flavescens sp. nov., isolated from marine sediment.</title>
        <authorList>
            <person name="Lee D.W."/>
            <person name="Lee S.D."/>
        </authorList>
    </citation>
    <scope>NUCLEOTIDE SEQUENCE [LARGE SCALE GENOMIC DNA]</scope>
    <source>
        <strain evidence="5 6">T21</strain>
    </source>
</reference>
<dbReference type="InterPro" id="IPR036390">
    <property type="entry name" value="WH_DNA-bd_sf"/>
</dbReference>
<accession>A0ABY8PY57</accession>
<evidence type="ECO:0000256" key="2">
    <source>
        <dbReference type="ARBA" id="ARBA00023125"/>
    </source>
</evidence>
<dbReference type="SUPFAM" id="SSF46785">
    <property type="entry name" value="Winged helix' DNA-binding domain"/>
    <property type="match status" value="1"/>
</dbReference>
<sequence>MRPHRRATVADSLRQRIISGDFAPGTRLSEESLAKAENVSRNTLREAFRVLQEQRLVEHLPNRGVFVASPRRSDVADIYRVRRWIETRALATATVDHPQVDAMRLAVLDAESALRRGDWQAVGTANMVFHAAIVALADSPRLIRLFQDLSAELRLAFLELKSPEELHGPFAPRNRALLATFEAAGGAAAAAELDAYLADSLAYLLTTLG</sequence>
<evidence type="ECO:0000313" key="5">
    <source>
        <dbReference type="EMBL" id="WGT47390.1"/>
    </source>
</evidence>
<dbReference type="InterPro" id="IPR000524">
    <property type="entry name" value="Tscrpt_reg_HTH_GntR"/>
</dbReference>
<keyword evidence="6" id="KW-1185">Reference proteome</keyword>
<dbReference type="PROSITE" id="PS50949">
    <property type="entry name" value="HTH_GNTR"/>
    <property type="match status" value="1"/>
</dbReference>
<dbReference type="Proteomes" id="UP001244136">
    <property type="component" value="Chromosome"/>
</dbReference>
<evidence type="ECO:0000256" key="1">
    <source>
        <dbReference type="ARBA" id="ARBA00023015"/>
    </source>
</evidence>
<protein>
    <submittedName>
        <fullName evidence="5">GntR family transcriptional regulator</fullName>
    </submittedName>
</protein>
<dbReference type="Gene3D" id="1.10.10.10">
    <property type="entry name" value="Winged helix-like DNA-binding domain superfamily/Winged helix DNA-binding domain"/>
    <property type="match status" value="1"/>
</dbReference>
<dbReference type="SUPFAM" id="SSF48008">
    <property type="entry name" value="GntR ligand-binding domain-like"/>
    <property type="match status" value="1"/>
</dbReference>
<dbReference type="EMBL" id="CP123967">
    <property type="protein sequence ID" value="WGT47390.1"/>
    <property type="molecule type" value="Genomic_DNA"/>
</dbReference>
<dbReference type="PANTHER" id="PTHR43537">
    <property type="entry name" value="TRANSCRIPTIONAL REGULATOR, GNTR FAMILY"/>
    <property type="match status" value="1"/>
</dbReference>
<gene>
    <name evidence="5" type="ORF">QH948_00970</name>
</gene>
<dbReference type="CDD" id="cd07377">
    <property type="entry name" value="WHTH_GntR"/>
    <property type="match status" value="1"/>
</dbReference>
<dbReference type="SMART" id="SM00895">
    <property type="entry name" value="FCD"/>
    <property type="match status" value="1"/>
</dbReference>
<keyword evidence="3" id="KW-0804">Transcription</keyword>
<dbReference type="InterPro" id="IPR011711">
    <property type="entry name" value="GntR_C"/>
</dbReference>
<dbReference type="Pfam" id="PF07729">
    <property type="entry name" value="FCD"/>
    <property type="match status" value="1"/>
</dbReference>
<dbReference type="InterPro" id="IPR036388">
    <property type="entry name" value="WH-like_DNA-bd_sf"/>
</dbReference>
<evidence type="ECO:0000313" key="6">
    <source>
        <dbReference type="Proteomes" id="UP001244136"/>
    </source>
</evidence>
<evidence type="ECO:0000259" key="4">
    <source>
        <dbReference type="PROSITE" id="PS50949"/>
    </source>
</evidence>
<dbReference type="Pfam" id="PF00392">
    <property type="entry name" value="GntR"/>
    <property type="match status" value="1"/>
</dbReference>
<dbReference type="InterPro" id="IPR008920">
    <property type="entry name" value="TF_FadR/GntR_C"/>
</dbReference>